<keyword evidence="2" id="KW-1185">Reference proteome</keyword>
<reference evidence="1" key="1">
    <citation type="submission" date="2020-01" db="EMBL/GenBank/DDBJ databases">
        <authorList>
            <consortium name="DOE Joint Genome Institute"/>
            <person name="Haridas S."/>
            <person name="Albert R."/>
            <person name="Binder M."/>
            <person name="Bloem J."/>
            <person name="Labutti K."/>
            <person name="Salamov A."/>
            <person name="Andreopoulos B."/>
            <person name="Baker S.E."/>
            <person name="Barry K."/>
            <person name="Bills G."/>
            <person name="Bluhm B.H."/>
            <person name="Cannon C."/>
            <person name="Castanera R."/>
            <person name="Culley D.E."/>
            <person name="Daum C."/>
            <person name="Ezra D."/>
            <person name="Gonzalez J.B."/>
            <person name="Henrissat B."/>
            <person name="Kuo A."/>
            <person name="Liang C."/>
            <person name="Lipzen A."/>
            <person name="Lutzoni F."/>
            <person name="Magnuson J."/>
            <person name="Mondo S."/>
            <person name="Nolan M."/>
            <person name="Ohm R."/>
            <person name="Pangilinan J."/>
            <person name="Park H.-J."/>
            <person name="Ramirez L."/>
            <person name="Alfaro M."/>
            <person name="Sun H."/>
            <person name="Tritt A."/>
            <person name="Yoshinaga Y."/>
            <person name="Zwiers L.-H."/>
            <person name="Turgeon B.G."/>
            <person name="Goodwin S.B."/>
            <person name="Spatafora J.W."/>
            <person name="Crous P.W."/>
            <person name="Grigoriev I.V."/>
        </authorList>
    </citation>
    <scope>NUCLEOTIDE SEQUENCE</scope>
    <source>
        <strain evidence="1">P77</strain>
    </source>
</reference>
<gene>
    <name evidence="1" type="ORF">BDW02DRAFT_398814</name>
</gene>
<dbReference type="Proteomes" id="UP000800040">
    <property type="component" value="Unassembled WGS sequence"/>
</dbReference>
<organism evidence="1 2">
    <name type="scientific">Decorospora gaudefroyi</name>
    <dbReference type="NCBI Taxonomy" id="184978"/>
    <lineage>
        <taxon>Eukaryota</taxon>
        <taxon>Fungi</taxon>
        <taxon>Dikarya</taxon>
        <taxon>Ascomycota</taxon>
        <taxon>Pezizomycotina</taxon>
        <taxon>Dothideomycetes</taxon>
        <taxon>Pleosporomycetidae</taxon>
        <taxon>Pleosporales</taxon>
        <taxon>Pleosporineae</taxon>
        <taxon>Pleosporaceae</taxon>
        <taxon>Decorospora</taxon>
    </lineage>
</organism>
<sequence>MLRRRTSSRPLAVGTGVGEGRGLAITAGRAMGVHSRKNGGLRTCQREQKVSRSPGGGRRWRLDHTCGVCGEKHGLCASTGSSFAARQRRSFFRVSRAGHLGTCWNFNTPPALHSIKYGPRSRTPSKTGLLFTWPDRAAMRDGCAALPALGWAVGSGQWAPQVASLINERKPPEAH</sequence>
<name>A0A6A5K905_9PLEO</name>
<proteinExistence type="predicted"/>
<dbReference type="OrthoDB" id="10616660at2759"/>
<accession>A0A6A5K905</accession>
<protein>
    <submittedName>
        <fullName evidence="1">Uncharacterized protein</fullName>
    </submittedName>
</protein>
<dbReference type="EMBL" id="ML975325">
    <property type="protein sequence ID" value="KAF1833109.1"/>
    <property type="molecule type" value="Genomic_DNA"/>
</dbReference>
<evidence type="ECO:0000313" key="1">
    <source>
        <dbReference type="EMBL" id="KAF1833109.1"/>
    </source>
</evidence>
<dbReference type="AlphaFoldDB" id="A0A6A5K905"/>
<evidence type="ECO:0000313" key="2">
    <source>
        <dbReference type="Proteomes" id="UP000800040"/>
    </source>
</evidence>